<evidence type="ECO:0000313" key="1">
    <source>
        <dbReference type="EMBL" id="AUH66911.1"/>
    </source>
</evidence>
<protein>
    <recommendedName>
        <fullName evidence="3">Phasin domain-containing protein</fullName>
    </recommendedName>
</protein>
<accession>A0A2H5F5S9</accession>
<evidence type="ECO:0000313" key="2">
    <source>
        <dbReference type="Proteomes" id="UP000234530"/>
    </source>
</evidence>
<dbReference type="EMBL" id="CP025433">
    <property type="protein sequence ID" value="AUH66911.1"/>
    <property type="molecule type" value="Genomic_DNA"/>
</dbReference>
<reference evidence="1 2" key="1">
    <citation type="journal article" date="2013" name="Antonie Van Leeuwenhoek">
        <title>Paracoccus zhejiangensis sp. nov., isolated from activated sludge in wastewater-treatment system.</title>
        <authorList>
            <person name="Wu Z.G."/>
            <person name="Zhang D.F."/>
            <person name="Liu Y.L."/>
            <person name="Wang F."/>
            <person name="Jiang X."/>
            <person name="Li C."/>
            <person name="Li S.P."/>
            <person name="Hong Q."/>
            <person name="Li W.J."/>
        </authorList>
    </citation>
    <scope>NUCLEOTIDE SEQUENCE [LARGE SCALE GENOMIC DNA]</scope>
    <source>
        <strain evidence="1 2">J6</strain>
        <plasmid evidence="2">Plasmid ppz03</plasmid>
    </source>
</reference>
<sequence length="154" mass="17449">MTDKKPTMDFNEALKAFDPTSLFPFMNSQGMADWFRRQNVDGLDPASMLKMWQKRLDALASANEHARSLYRLQIERQFQIFDEMTAAATDSRKRLDTSVRSEAPGNNLKILSNAADKALELMQRLSEESLVAMTETQKRFAVEVDAAVKDLRGG</sequence>
<dbReference type="Proteomes" id="UP000234530">
    <property type="component" value="Plasmid pPZ03"/>
</dbReference>
<dbReference type="RefSeq" id="WP_101754865.1">
    <property type="nucleotide sequence ID" value="NZ_CP025433.1"/>
</dbReference>
<name>A0A2H5F5S9_9RHOB</name>
<dbReference type="KEGG" id="pzh:CX676_21630"/>
<organism evidence="1 2">
    <name type="scientific">Paracoccus zhejiangensis</name>
    <dbReference type="NCBI Taxonomy" id="1077935"/>
    <lineage>
        <taxon>Bacteria</taxon>
        <taxon>Pseudomonadati</taxon>
        <taxon>Pseudomonadota</taxon>
        <taxon>Alphaproteobacteria</taxon>
        <taxon>Rhodobacterales</taxon>
        <taxon>Paracoccaceae</taxon>
        <taxon>Paracoccus</taxon>
    </lineage>
</organism>
<keyword evidence="2" id="KW-1185">Reference proteome</keyword>
<dbReference type="OrthoDB" id="7768818at2"/>
<gene>
    <name evidence="1" type="ORF">CX676_21630</name>
</gene>
<geneLocation type="plasmid" evidence="2">
    <name>ppz03</name>
</geneLocation>
<dbReference type="AlphaFoldDB" id="A0A2H5F5S9"/>
<proteinExistence type="predicted"/>
<evidence type="ECO:0008006" key="3">
    <source>
        <dbReference type="Google" id="ProtNLM"/>
    </source>
</evidence>
<keyword evidence="1" id="KW-0614">Plasmid</keyword>